<reference evidence="7 9" key="1">
    <citation type="submission" date="2015-07" db="EMBL/GenBank/DDBJ databases">
        <title>Fjat-14205 dsm 2895.</title>
        <authorList>
            <person name="Liu B."/>
            <person name="Wang J."/>
            <person name="Zhu Y."/>
            <person name="Liu G."/>
            <person name="Chen Q."/>
            <person name="Chen Z."/>
            <person name="Lan J."/>
            <person name="Che J."/>
            <person name="Ge C."/>
            <person name="Shi H."/>
            <person name="Pan Z."/>
            <person name="Liu X."/>
        </authorList>
    </citation>
    <scope>NUCLEOTIDE SEQUENCE [LARGE SCALE GENOMIC DNA]</scope>
    <source>
        <strain evidence="7 9">DSM 2895</strain>
    </source>
</reference>
<reference evidence="8 10" key="2">
    <citation type="submission" date="2016-10" db="EMBL/GenBank/DDBJ databases">
        <authorList>
            <person name="de Groot N.N."/>
        </authorList>
    </citation>
    <scope>NUCLEOTIDE SEQUENCE [LARGE SCALE GENOMIC DNA]</scope>
    <source>
        <strain evidence="8 10">DSM 2895</strain>
    </source>
</reference>
<evidence type="ECO:0000256" key="3">
    <source>
        <dbReference type="ARBA" id="ARBA00022525"/>
    </source>
</evidence>
<evidence type="ECO:0000256" key="5">
    <source>
        <dbReference type="ARBA" id="ARBA00023088"/>
    </source>
</evidence>
<evidence type="ECO:0000313" key="9">
    <source>
        <dbReference type="Proteomes" id="UP000037269"/>
    </source>
</evidence>
<dbReference type="GO" id="GO:0007155">
    <property type="term" value="P:cell adhesion"/>
    <property type="evidence" value="ECO:0007669"/>
    <property type="project" value="InterPro"/>
</dbReference>
<dbReference type="STRING" id="47500.AF333_21195"/>
<keyword evidence="5" id="KW-0572">Peptidoglycan-anchor</keyword>
<dbReference type="EMBL" id="LGUG01000004">
    <property type="protein sequence ID" value="KON97594.1"/>
    <property type="molecule type" value="Genomic_DNA"/>
</dbReference>
<sequence length="61" mass="6937">MYEAVTNEPLLFNGETMGTFTVDMNGLATVVFNDFIEKHSRIGRTLEVLTRISKQVIVMEE</sequence>
<dbReference type="InterPro" id="IPR011252">
    <property type="entry name" value="Fibrogen-bd_dom1"/>
</dbReference>
<name>A0A0D1V456_ANEMI</name>
<accession>A0A0D1V456</accession>
<keyword evidence="4" id="KW-0732">Signal</keyword>
<dbReference type="SUPFAM" id="SSF49401">
    <property type="entry name" value="Bacterial adhesins"/>
    <property type="match status" value="1"/>
</dbReference>
<dbReference type="OrthoDB" id="2056845at2"/>
<gene>
    <name evidence="7" type="ORF">AF333_21195</name>
    <name evidence="8" type="ORF">SAMN04487909_1456</name>
</gene>
<dbReference type="Proteomes" id="UP000182836">
    <property type="component" value="Unassembled WGS sequence"/>
</dbReference>
<evidence type="ECO:0000313" key="10">
    <source>
        <dbReference type="Proteomes" id="UP000182836"/>
    </source>
</evidence>
<evidence type="ECO:0000256" key="2">
    <source>
        <dbReference type="ARBA" id="ARBA00022512"/>
    </source>
</evidence>
<dbReference type="Gene3D" id="2.60.40.1280">
    <property type="match status" value="1"/>
</dbReference>
<evidence type="ECO:0000259" key="6">
    <source>
        <dbReference type="Pfam" id="PF17961"/>
    </source>
</evidence>
<dbReference type="EMBL" id="FNED01000045">
    <property type="protein sequence ID" value="SDK24276.1"/>
    <property type="molecule type" value="Genomic_DNA"/>
</dbReference>
<keyword evidence="2" id="KW-0134">Cell wall</keyword>
<evidence type="ECO:0000313" key="8">
    <source>
        <dbReference type="EMBL" id="SDK24276.1"/>
    </source>
</evidence>
<proteinExistence type="predicted"/>
<dbReference type="AlphaFoldDB" id="A0A0D1V456"/>
<dbReference type="Pfam" id="PF17961">
    <property type="entry name" value="Big_8"/>
    <property type="match status" value="1"/>
</dbReference>
<keyword evidence="9" id="KW-1185">Reference proteome</keyword>
<comment type="subcellular location">
    <subcellularLocation>
        <location evidence="1">Secreted</location>
        <location evidence="1">Cell wall</location>
        <topology evidence="1">Peptidoglycan-anchor</topology>
    </subcellularLocation>
</comment>
<dbReference type="PATRIC" id="fig|47500.12.peg.3145"/>
<feature type="domain" description="SDR-like Ig" evidence="6">
    <location>
        <begin position="13"/>
        <end position="58"/>
    </location>
</feature>
<organism evidence="7 9">
    <name type="scientific">Aneurinibacillus migulanus</name>
    <name type="common">Bacillus migulanus</name>
    <dbReference type="NCBI Taxonomy" id="47500"/>
    <lineage>
        <taxon>Bacteria</taxon>
        <taxon>Bacillati</taxon>
        <taxon>Bacillota</taxon>
        <taxon>Bacilli</taxon>
        <taxon>Bacillales</taxon>
        <taxon>Paenibacillaceae</taxon>
        <taxon>Aneurinibacillus group</taxon>
        <taxon>Aneurinibacillus</taxon>
    </lineage>
</organism>
<dbReference type="Proteomes" id="UP000037269">
    <property type="component" value="Unassembled WGS sequence"/>
</dbReference>
<dbReference type="InterPro" id="IPR008966">
    <property type="entry name" value="Adhesion_dom_sf"/>
</dbReference>
<dbReference type="InterPro" id="IPR041171">
    <property type="entry name" value="SDR_Ig"/>
</dbReference>
<evidence type="ECO:0000313" key="7">
    <source>
        <dbReference type="EMBL" id="KON97594.1"/>
    </source>
</evidence>
<evidence type="ECO:0000256" key="4">
    <source>
        <dbReference type="ARBA" id="ARBA00022729"/>
    </source>
</evidence>
<evidence type="ECO:0000256" key="1">
    <source>
        <dbReference type="ARBA" id="ARBA00004168"/>
    </source>
</evidence>
<keyword evidence="3" id="KW-0964">Secreted</keyword>
<protein>
    <recommendedName>
        <fullName evidence="6">SDR-like Ig domain-containing protein</fullName>
    </recommendedName>
</protein>